<dbReference type="Pfam" id="PF18962">
    <property type="entry name" value="Por_Secre_tail"/>
    <property type="match status" value="1"/>
</dbReference>
<accession>A0ABW6ASS3</accession>
<evidence type="ECO:0000256" key="1">
    <source>
        <dbReference type="SAM" id="Phobius"/>
    </source>
</evidence>
<dbReference type="InterPro" id="IPR026444">
    <property type="entry name" value="Secre_tail"/>
</dbReference>
<protein>
    <submittedName>
        <fullName evidence="3">T9SS type A sorting domain-containing protein</fullName>
    </submittedName>
</protein>
<organism evidence="3 4">
    <name type="scientific">Spirosoma flavum</name>
    <dbReference type="NCBI Taxonomy" id="2048557"/>
    <lineage>
        <taxon>Bacteria</taxon>
        <taxon>Pseudomonadati</taxon>
        <taxon>Bacteroidota</taxon>
        <taxon>Cytophagia</taxon>
        <taxon>Cytophagales</taxon>
        <taxon>Cytophagaceae</taxon>
        <taxon>Spirosoma</taxon>
    </lineage>
</organism>
<dbReference type="NCBIfam" id="TIGR04183">
    <property type="entry name" value="Por_Secre_tail"/>
    <property type="match status" value="1"/>
</dbReference>
<keyword evidence="1" id="KW-1133">Transmembrane helix</keyword>
<keyword evidence="4" id="KW-1185">Reference proteome</keyword>
<dbReference type="EMBL" id="JBHUOM010000023">
    <property type="protein sequence ID" value="MFD2937280.1"/>
    <property type="molecule type" value="Genomic_DNA"/>
</dbReference>
<name>A0ABW6ASS3_9BACT</name>
<gene>
    <name evidence="3" type="ORF">ACFS25_26130</name>
</gene>
<keyword evidence="1" id="KW-0812">Transmembrane</keyword>
<evidence type="ECO:0000313" key="4">
    <source>
        <dbReference type="Proteomes" id="UP001597512"/>
    </source>
</evidence>
<feature type="transmembrane region" description="Helical" evidence="1">
    <location>
        <begin position="21"/>
        <end position="44"/>
    </location>
</feature>
<sequence>MRIALLCQPYIPFAGRCLRGFLLVFFVLSYSMGVAQTPLSLPFFDDFSTATGRPGLDRPDPTLWQPGSGVYINNTMAINQPTVNVASFDGLAANGRPYVQNIPLAQGYTDTLASLPVNMAGLSAADSVYLSFYWQAKGQGESPDPGDSLSRQAGDSLTVQFLDRTGVWRTTWAIVGGVVNNNFFQVFIPIRSANYFHAGFAFRFRAFGRESGPFDTWNIDYIYLNRGRSINDKFVKDVAMRQALTPFLKRYTAMPLSQYVVNPAIETADSVTTDINNLFNNFNFTTFHFTVRDEVSGRIVQDDPQTNSVLIPSLSSQRKVVRPTPVTGFGSATRALLRYKVDLLTTDDQNPSIPGINLRRNDTISAVAALDNYYAYDDGTWEYAQQIRQREQVAVRFILNKPDAIGGVRVCIVPFTTNQTGQSLVINVYSNRAGKPGPTLYQQAFSTQYPTSRNGFVEFTFAKSVTVKDTFYVGYQQISSSDTTLLRIGFDKNSPFGSQIFYNGGSNWDQNLASASLNVQGAFMLRPIMGAKSDTIVTATPEPEPLALLRTYPNPTTGLIRWDGSQLTRLEAMNSSGRLLLTLEPSRGQQTLDLSYLPDGVYLIRLFADKRVVVQKLIIQH</sequence>
<reference evidence="4" key="1">
    <citation type="journal article" date="2019" name="Int. J. Syst. Evol. Microbiol.">
        <title>The Global Catalogue of Microorganisms (GCM) 10K type strain sequencing project: providing services to taxonomists for standard genome sequencing and annotation.</title>
        <authorList>
            <consortium name="The Broad Institute Genomics Platform"/>
            <consortium name="The Broad Institute Genome Sequencing Center for Infectious Disease"/>
            <person name="Wu L."/>
            <person name="Ma J."/>
        </authorList>
    </citation>
    <scope>NUCLEOTIDE SEQUENCE [LARGE SCALE GENOMIC DNA]</scope>
    <source>
        <strain evidence="4">KCTC 52490</strain>
    </source>
</reference>
<comment type="caution">
    <text evidence="3">The sequence shown here is derived from an EMBL/GenBank/DDBJ whole genome shotgun (WGS) entry which is preliminary data.</text>
</comment>
<proteinExistence type="predicted"/>
<feature type="domain" description="Secretion system C-terminal sorting" evidence="2">
    <location>
        <begin position="552"/>
        <end position="619"/>
    </location>
</feature>
<evidence type="ECO:0000313" key="3">
    <source>
        <dbReference type="EMBL" id="MFD2937280.1"/>
    </source>
</evidence>
<dbReference type="RefSeq" id="WP_381506972.1">
    <property type="nucleotide sequence ID" value="NZ_JBHUOM010000023.1"/>
</dbReference>
<keyword evidence="1" id="KW-0472">Membrane</keyword>
<evidence type="ECO:0000259" key="2">
    <source>
        <dbReference type="Pfam" id="PF18962"/>
    </source>
</evidence>
<dbReference type="Proteomes" id="UP001597512">
    <property type="component" value="Unassembled WGS sequence"/>
</dbReference>